<evidence type="ECO:0000256" key="4">
    <source>
        <dbReference type="ARBA" id="ARBA00022452"/>
    </source>
</evidence>
<keyword evidence="9" id="KW-0472">Membrane</keyword>
<evidence type="ECO:0000256" key="2">
    <source>
        <dbReference type="ARBA" id="ARBA00011233"/>
    </source>
</evidence>
<dbReference type="InterPro" id="IPR050298">
    <property type="entry name" value="Gram-neg_bact_OMP"/>
</dbReference>
<name>A0A8B6X3Z0_9BURK</name>
<evidence type="ECO:0000256" key="5">
    <source>
        <dbReference type="ARBA" id="ARBA00022692"/>
    </source>
</evidence>
<feature type="domain" description="Porin" evidence="12">
    <location>
        <begin position="6"/>
        <end position="329"/>
    </location>
</feature>
<dbReference type="InterPro" id="IPR002299">
    <property type="entry name" value="Porin_Neis"/>
</dbReference>
<reference evidence="14" key="2">
    <citation type="journal article" date="2020" name="Nat. Rev. Microbiol.">
        <title>Porins and small-molecule translocation across the outer membrane of Gram-negative bacteria.</title>
        <authorList>
            <person name="Vergalli J."/>
            <person name="Bodrenko I.V."/>
            <person name="Masi M."/>
            <person name="Moynie L."/>
            <person name="Acosta-Gutierrez S."/>
            <person name="Naismith J.H."/>
            <person name="Davin-Regli A."/>
            <person name="Ceccarelli M."/>
            <person name="van den Berg B."/>
            <person name="Winterhalter M."/>
            <person name="Pages J.M."/>
        </authorList>
    </citation>
    <scope>NUCLEOTIDE SEQUENCE</scope>
</reference>
<keyword evidence="10" id="KW-0998">Cell outer membrane</keyword>
<evidence type="ECO:0000256" key="3">
    <source>
        <dbReference type="ARBA" id="ARBA00022448"/>
    </source>
</evidence>
<keyword evidence="7" id="KW-0406">Ion transport</keyword>
<proteinExistence type="predicted"/>
<evidence type="ECO:0000256" key="11">
    <source>
        <dbReference type="SAM" id="SignalP"/>
    </source>
</evidence>
<feature type="signal peptide" evidence="11">
    <location>
        <begin position="1"/>
        <end position="19"/>
    </location>
</feature>
<protein>
    <submittedName>
        <fullName evidence="14">Porin</fullName>
    </submittedName>
</protein>
<evidence type="ECO:0000256" key="7">
    <source>
        <dbReference type="ARBA" id="ARBA00023065"/>
    </source>
</evidence>
<dbReference type="InterPro" id="IPR033900">
    <property type="entry name" value="Gram_neg_porin_domain"/>
</dbReference>
<keyword evidence="3" id="KW-0813">Transport</keyword>
<comment type="subunit">
    <text evidence="2">Homotrimer.</text>
</comment>
<dbReference type="PANTHER" id="PTHR34501:SF9">
    <property type="entry name" value="MAJOR OUTER MEMBRANE PROTEIN P.IA"/>
    <property type="match status" value="1"/>
</dbReference>
<dbReference type="InterPro" id="IPR023614">
    <property type="entry name" value="Porin_dom_sf"/>
</dbReference>
<dbReference type="RefSeq" id="WP_028311651.1">
    <property type="nucleotide sequence ID" value="NZ_AXWS01000013.1"/>
</dbReference>
<feature type="chain" id="PRO_5034835889" evidence="11">
    <location>
        <begin position="20"/>
        <end position="362"/>
    </location>
</feature>
<dbReference type="PANTHER" id="PTHR34501">
    <property type="entry name" value="PROTEIN YDDL-RELATED"/>
    <property type="match status" value="1"/>
</dbReference>
<dbReference type="GO" id="GO:0009279">
    <property type="term" value="C:cell outer membrane"/>
    <property type="evidence" value="ECO:0007669"/>
    <property type="project" value="UniProtKB-SubCell"/>
</dbReference>
<dbReference type="GO" id="GO:0046930">
    <property type="term" value="C:pore complex"/>
    <property type="evidence" value="ECO:0007669"/>
    <property type="project" value="UniProtKB-KW"/>
</dbReference>
<dbReference type="GO" id="GO:0006811">
    <property type="term" value="P:monoatomic ion transport"/>
    <property type="evidence" value="ECO:0007669"/>
    <property type="project" value="UniProtKB-KW"/>
</dbReference>
<dbReference type="Gene3D" id="2.40.160.10">
    <property type="entry name" value="Porin"/>
    <property type="match status" value="1"/>
</dbReference>
<evidence type="ECO:0000256" key="8">
    <source>
        <dbReference type="ARBA" id="ARBA00023114"/>
    </source>
</evidence>
<reference evidence="14" key="1">
    <citation type="journal article" date="2019" name="Subcell. Biochem.">
        <title>Outer Membrane Porins.</title>
        <authorList>
            <person name="Masi M."/>
            <person name="Winterhalter M."/>
            <person name="Pages J.M."/>
        </authorList>
    </citation>
    <scope>NUCLEOTIDE SEQUENCE</scope>
</reference>
<keyword evidence="13" id="KW-1185">Reference proteome</keyword>
<keyword evidence="6 11" id="KW-0732">Signal</keyword>
<sequence>MKKLLACAALSGCAVTVQAQSSNVTLYGVIDGGLSRSSNVNGKSLNAVDTGILSPNIIGIRGSEDLGDGMRAFFRLQSQFQMDSGAQVGNLWGHYAGVGLEGRFGQIQAGNLNDFMFTTLTQKTYGPMFPFVSIQFMRRGPFDGFGRPGGQSPSADFDRTGNTSRIGNAVRYDSPRVYGVQLGALYGFGESTTAGTNNSSSKSYSADYTGGPVTLTAAYTSVNYAALGNGEDGVRTWGAGARYDFGDGVHWSGVYTNSRNTANDARIGAFATALLFSPTTNTRAIGQYTYMKGNEVLTNNKAHQVNLSLHYLFSKRTNVYTSFGWQHATGDAEKVQAALMASAGAASGSSQNILRVGMQHAF</sequence>
<dbReference type="PRINTS" id="PR00184">
    <property type="entry name" value="NEISSPPORIN"/>
</dbReference>
<keyword evidence="5" id="KW-0812">Transmembrane</keyword>
<keyword evidence="8" id="KW-0626">Porin</keyword>
<dbReference type="AlphaFoldDB" id="A0A8B6X3Z0"/>
<evidence type="ECO:0000259" key="12">
    <source>
        <dbReference type="Pfam" id="PF13609"/>
    </source>
</evidence>
<evidence type="ECO:0000256" key="6">
    <source>
        <dbReference type="ARBA" id="ARBA00022729"/>
    </source>
</evidence>
<evidence type="ECO:0000256" key="10">
    <source>
        <dbReference type="ARBA" id="ARBA00023237"/>
    </source>
</evidence>
<evidence type="ECO:0000313" key="13">
    <source>
        <dbReference type="Proteomes" id="UP000675920"/>
    </source>
</evidence>
<dbReference type="Pfam" id="PF13609">
    <property type="entry name" value="Porin_4"/>
    <property type="match status" value="1"/>
</dbReference>
<accession>A0A8B6X3Z0</accession>
<keyword evidence="4" id="KW-1134">Transmembrane beta strand</keyword>
<dbReference type="Proteomes" id="UP000675920">
    <property type="component" value="Unplaced"/>
</dbReference>
<dbReference type="CDD" id="cd00342">
    <property type="entry name" value="gram_neg_porins"/>
    <property type="match status" value="1"/>
</dbReference>
<evidence type="ECO:0000256" key="1">
    <source>
        <dbReference type="ARBA" id="ARBA00004571"/>
    </source>
</evidence>
<dbReference type="SUPFAM" id="SSF56935">
    <property type="entry name" value="Porins"/>
    <property type="match status" value="1"/>
</dbReference>
<comment type="subcellular location">
    <subcellularLocation>
        <location evidence="1">Cell outer membrane</location>
        <topology evidence="1">Multi-pass membrane protein</topology>
    </subcellularLocation>
</comment>
<evidence type="ECO:0000313" key="14">
    <source>
        <dbReference type="RefSeq" id="WP_028311651.1"/>
    </source>
</evidence>
<organism evidence="13 14">
    <name type="scientific">Derxia gummosa DSM 723</name>
    <dbReference type="NCBI Taxonomy" id="1121388"/>
    <lineage>
        <taxon>Bacteria</taxon>
        <taxon>Pseudomonadati</taxon>
        <taxon>Pseudomonadota</taxon>
        <taxon>Betaproteobacteria</taxon>
        <taxon>Burkholderiales</taxon>
        <taxon>Alcaligenaceae</taxon>
        <taxon>Derxia</taxon>
    </lineage>
</organism>
<dbReference type="GO" id="GO:0015288">
    <property type="term" value="F:porin activity"/>
    <property type="evidence" value="ECO:0007669"/>
    <property type="project" value="UniProtKB-KW"/>
</dbReference>
<reference evidence="14" key="3">
    <citation type="submission" date="2025-08" db="UniProtKB">
        <authorList>
            <consortium name="RefSeq"/>
        </authorList>
    </citation>
    <scope>IDENTIFICATION</scope>
</reference>
<evidence type="ECO:0000256" key="9">
    <source>
        <dbReference type="ARBA" id="ARBA00023136"/>
    </source>
</evidence>